<dbReference type="PRINTS" id="PR00411">
    <property type="entry name" value="PNDRDTASEI"/>
</dbReference>
<proteinExistence type="predicted"/>
<sequence length="477" mass="48988">MILDAVVVGSGPNGLTAAATLARAGLEVVVLEEQSTPGGGSRTVDLGLAEGIVHDLCSAVHPMSWASPALRALGIPDRVDLLTPEASFAHPLDGGRAAIAWHDLDRTVQELGPDGGAWWRRVIGPLSAAGEAVARAVLETPGRYWRGLPAVARAALDLTLRPPTAPAASALSAGVAAHAITALRTPTAVGTAVLLSALAHGGAGWAIPRGGSQAITDALLADLTAHGGRVLTGHPVHSPADLPPARATLFATAPPSLAEALGGTLAESAAARLRRHRFGPGAAAKVDLVVRGPIPWADPRVGASATVHLGGSRAQIDRAERTVAAGRHPDEPYVLLADPAVADPGRRRGDLRPVWAYAHVPWGSTLDPVPMVLRRIERVAPGFRDTVVAAHGIPAARLSEHDRALHGGDIAGGTLTLRRLLAGPLWRSGPYRVGIGGVYLCSASEPPGPGVHGMAGYRAARLALREVWGLGDPLSAS</sequence>
<dbReference type="Pfam" id="PF13450">
    <property type="entry name" value="NAD_binding_8"/>
    <property type="match status" value="1"/>
</dbReference>
<reference evidence="1 2" key="1">
    <citation type="submission" date="2020-04" db="EMBL/GenBank/DDBJ databases">
        <title>MicrobeNet Type strains.</title>
        <authorList>
            <person name="Nicholson A.C."/>
        </authorList>
    </citation>
    <scope>NUCLEOTIDE SEQUENCE [LARGE SCALE GENOMIC DNA]</scope>
    <source>
        <strain evidence="1 2">ATCC BAA-788</strain>
    </source>
</reference>
<dbReference type="PANTHER" id="PTHR10668">
    <property type="entry name" value="PHYTOENE DEHYDROGENASE"/>
    <property type="match status" value="1"/>
</dbReference>
<dbReference type="PANTHER" id="PTHR10668:SF105">
    <property type="entry name" value="DEHYDROGENASE-RELATED"/>
    <property type="match status" value="1"/>
</dbReference>
<evidence type="ECO:0000313" key="2">
    <source>
        <dbReference type="Proteomes" id="UP000581206"/>
    </source>
</evidence>
<gene>
    <name evidence="1" type="ORF">HGA03_06420</name>
</gene>
<comment type="caution">
    <text evidence="1">The sequence shown here is derived from an EMBL/GenBank/DDBJ whole genome shotgun (WGS) entry which is preliminary data.</text>
</comment>
<name>A0A7X6QYM2_9CELL</name>
<organism evidence="1 2">
    <name type="scientific">Cellulomonas denverensis</name>
    <dbReference type="NCBI Taxonomy" id="264297"/>
    <lineage>
        <taxon>Bacteria</taxon>
        <taxon>Bacillati</taxon>
        <taxon>Actinomycetota</taxon>
        <taxon>Actinomycetes</taxon>
        <taxon>Micrococcales</taxon>
        <taxon>Cellulomonadaceae</taxon>
        <taxon>Cellulomonas</taxon>
    </lineage>
</organism>
<dbReference type="InterPro" id="IPR036188">
    <property type="entry name" value="FAD/NAD-bd_sf"/>
</dbReference>
<dbReference type="Gene3D" id="3.50.50.60">
    <property type="entry name" value="FAD/NAD(P)-binding domain"/>
    <property type="match status" value="2"/>
</dbReference>
<protein>
    <submittedName>
        <fullName evidence="1">NAD(P)/FAD-dependent oxidoreductase</fullName>
    </submittedName>
</protein>
<dbReference type="Proteomes" id="UP000581206">
    <property type="component" value="Unassembled WGS sequence"/>
</dbReference>
<dbReference type="AlphaFoldDB" id="A0A7X6QYM2"/>
<dbReference type="RefSeq" id="WP_168629397.1">
    <property type="nucleotide sequence ID" value="NZ_BONL01000012.1"/>
</dbReference>
<dbReference type="EMBL" id="JAAXOX010000002">
    <property type="protein sequence ID" value="NKY22299.1"/>
    <property type="molecule type" value="Genomic_DNA"/>
</dbReference>
<keyword evidence="2" id="KW-1185">Reference proteome</keyword>
<accession>A0A7X6QYM2</accession>
<dbReference type="SUPFAM" id="SSF51905">
    <property type="entry name" value="FAD/NAD(P)-binding domain"/>
    <property type="match status" value="1"/>
</dbReference>
<evidence type="ECO:0000313" key="1">
    <source>
        <dbReference type="EMBL" id="NKY22299.1"/>
    </source>
</evidence>